<dbReference type="EMBL" id="LMYN01000015">
    <property type="protein sequence ID" value="KSA03028.1"/>
    <property type="molecule type" value="Genomic_DNA"/>
</dbReference>
<dbReference type="GeneID" id="26838171"/>
<feature type="transmembrane region" description="Helical" evidence="1">
    <location>
        <begin position="302"/>
        <end position="320"/>
    </location>
</feature>
<dbReference type="Proteomes" id="UP000054251">
    <property type="component" value="Unassembled WGS sequence"/>
</dbReference>
<proteinExistence type="predicted"/>
<accession>A0A0V1Q3D7</accession>
<keyword evidence="3" id="KW-1185">Reference proteome</keyword>
<feature type="transmembrane region" description="Helical" evidence="1">
    <location>
        <begin position="189"/>
        <end position="211"/>
    </location>
</feature>
<organism evidence="2 3">
    <name type="scientific">Debaryomyces fabryi</name>
    <dbReference type="NCBI Taxonomy" id="58627"/>
    <lineage>
        <taxon>Eukaryota</taxon>
        <taxon>Fungi</taxon>
        <taxon>Dikarya</taxon>
        <taxon>Ascomycota</taxon>
        <taxon>Saccharomycotina</taxon>
        <taxon>Pichiomycetes</taxon>
        <taxon>Debaryomycetaceae</taxon>
        <taxon>Debaryomyces</taxon>
    </lineage>
</organism>
<dbReference type="AlphaFoldDB" id="A0A0V1Q3D7"/>
<evidence type="ECO:0000256" key="1">
    <source>
        <dbReference type="SAM" id="Phobius"/>
    </source>
</evidence>
<dbReference type="RefSeq" id="XP_015469130.1">
    <property type="nucleotide sequence ID" value="XM_015609992.1"/>
</dbReference>
<feature type="transmembrane region" description="Helical" evidence="1">
    <location>
        <begin position="260"/>
        <end position="282"/>
    </location>
</feature>
<evidence type="ECO:0000313" key="3">
    <source>
        <dbReference type="Proteomes" id="UP000054251"/>
    </source>
</evidence>
<feature type="transmembrane region" description="Helical" evidence="1">
    <location>
        <begin position="92"/>
        <end position="116"/>
    </location>
</feature>
<comment type="caution">
    <text evidence="2">The sequence shown here is derived from an EMBL/GenBank/DDBJ whole genome shotgun (WGS) entry which is preliminary data.</text>
</comment>
<name>A0A0V1Q3D7_9ASCO</name>
<keyword evidence="1" id="KW-1133">Transmembrane helix</keyword>
<reference evidence="2 3" key="1">
    <citation type="submission" date="2015-11" db="EMBL/GenBank/DDBJ databases">
        <title>The genome of Debaryomyces fabryi.</title>
        <authorList>
            <person name="Tafer H."/>
            <person name="Lopandic K."/>
        </authorList>
    </citation>
    <scope>NUCLEOTIDE SEQUENCE [LARGE SCALE GENOMIC DNA]</scope>
    <source>
        <strain evidence="2 3">CBS 789</strain>
    </source>
</reference>
<feature type="transmembrane region" description="Helical" evidence="1">
    <location>
        <begin position="137"/>
        <end position="153"/>
    </location>
</feature>
<keyword evidence="1" id="KW-0812">Transmembrane</keyword>
<protein>
    <submittedName>
        <fullName evidence="2">Uncharacterized protein</fullName>
    </submittedName>
</protein>
<keyword evidence="1" id="KW-0472">Membrane</keyword>
<evidence type="ECO:0000313" key="2">
    <source>
        <dbReference type="EMBL" id="KSA03028.1"/>
    </source>
</evidence>
<feature type="transmembrane region" description="Helical" evidence="1">
    <location>
        <begin position="62"/>
        <end position="80"/>
    </location>
</feature>
<gene>
    <name evidence="2" type="ORF">AC631_01162</name>
</gene>
<dbReference type="OrthoDB" id="4075141at2759"/>
<sequence length="437" mass="51097">MNQLDPSIQKWAKWVIILLLARIPKPLQWSSFLSLNPFIRRIVTMNYEQIAKKTQTENVKRHIAKVSNIITCCFLYFSVADNARIPKDYLSVYIWINYIGSLNPPSALNIIVSRFSRYAKVNTYSEVFRRLYSNKEYVIYPMIFGQILSNYLTPTRYKLNQRYLSSYLKTTILNPIWINFSLGVKLHRISWPGLILTYLQHNAMAYLAFGLMSFKSRFLDRYYELKHGIFLNGEGRTTVSAITKNYLTYAGHRANSLINFIYLPNLISMILISLTSPLLVYLRNPAHPATNRWYLSHVKLFFKSYMKVIGFVAGVVTLYVNSADFVPDYGYKLEVSDDTTESTNIRHISKGFINNLSSYLFRLILLSKWRVVKGNHPQFRLLRLKSWNRLEAVLMCIGVLKLMNLNDFLARNVQGEHKEKYQKLQKESLPRLINKIM</sequence>